<proteinExistence type="predicted"/>
<sequence length="150" mass="17363">MFLSPKRDIAAIRKVGRDIGQRYPTIGGVFAISTIVVKWLFVAGAIGLVFLFFLFVVKTLDTKRVEMECGGQPTTPWLPRRVLDLTCIEPDPRIDEYLQRHGIQATDPEEQRRAYEECLTQKTAEERVYEEARIAREEWRACVERVSIFE</sequence>
<dbReference type="AlphaFoldDB" id="A0A1G2PMG5"/>
<protein>
    <submittedName>
        <fullName evidence="2">Uncharacterized protein</fullName>
    </submittedName>
</protein>
<evidence type="ECO:0000313" key="3">
    <source>
        <dbReference type="Proteomes" id="UP000178690"/>
    </source>
</evidence>
<evidence type="ECO:0000256" key="1">
    <source>
        <dbReference type="SAM" id="Phobius"/>
    </source>
</evidence>
<feature type="transmembrane region" description="Helical" evidence="1">
    <location>
        <begin position="39"/>
        <end position="57"/>
    </location>
</feature>
<keyword evidence="1" id="KW-1133">Transmembrane helix</keyword>
<evidence type="ECO:0000313" key="2">
    <source>
        <dbReference type="EMBL" id="OHA49535.1"/>
    </source>
</evidence>
<comment type="caution">
    <text evidence="2">The sequence shown here is derived from an EMBL/GenBank/DDBJ whole genome shotgun (WGS) entry which is preliminary data.</text>
</comment>
<dbReference type="EMBL" id="MHST01000008">
    <property type="protein sequence ID" value="OHA49535.1"/>
    <property type="molecule type" value="Genomic_DNA"/>
</dbReference>
<dbReference type="Proteomes" id="UP000178690">
    <property type="component" value="Unassembled WGS sequence"/>
</dbReference>
<accession>A0A1G2PMG5</accession>
<dbReference type="STRING" id="1802363.A2682_03440"/>
<keyword evidence="1" id="KW-0472">Membrane</keyword>
<name>A0A1G2PMG5_TERXR</name>
<organism evidence="2 3">
    <name type="scientific">Terrybacteria sp. (strain RIFCSPHIGHO2_01_FULL_58_15)</name>
    <dbReference type="NCBI Taxonomy" id="1802363"/>
    <lineage>
        <taxon>Bacteria</taxon>
        <taxon>Candidatus Terryibacteriota</taxon>
    </lineage>
</organism>
<keyword evidence="1" id="KW-0812">Transmembrane</keyword>
<reference evidence="2 3" key="1">
    <citation type="journal article" date="2016" name="Nat. Commun.">
        <title>Thousands of microbial genomes shed light on interconnected biogeochemical processes in an aquifer system.</title>
        <authorList>
            <person name="Anantharaman K."/>
            <person name="Brown C.T."/>
            <person name="Hug L.A."/>
            <person name="Sharon I."/>
            <person name="Castelle C.J."/>
            <person name="Probst A.J."/>
            <person name="Thomas B.C."/>
            <person name="Singh A."/>
            <person name="Wilkins M.J."/>
            <person name="Karaoz U."/>
            <person name="Brodie E.L."/>
            <person name="Williams K.H."/>
            <person name="Hubbard S.S."/>
            <person name="Banfield J.F."/>
        </authorList>
    </citation>
    <scope>NUCLEOTIDE SEQUENCE [LARGE SCALE GENOMIC DNA]</scope>
    <source>
        <strain evidence="3">RIFCSPHIGHO2_01_FULL_58_15</strain>
    </source>
</reference>
<gene>
    <name evidence="2" type="ORF">A2682_03440</name>
</gene>